<feature type="transmembrane region" description="Helical" evidence="1">
    <location>
        <begin position="96"/>
        <end position="117"/>
    </location>
</feature>
<comment type="caution">
    <text evidence="2">The sequence shown here is derived from an EMBL/GenBank/DDBJ whole genome shotgun (WGS) entry which is preliminary data.</text>
</comment>
<evidence type="ECO:0000313" key="3">
    <source>
        <dbReference type="Proteomes" id="UP000177555"/>
    </source>
</evidence>
<accession>A0A1F5JK47</accession>
<sequence length="960" mass="109524">MIKLVKSLKLQGALVFFLISAFIVVTWFRDSAIYGGAEVGLFGYNPQRWLEISKYVWWEAVSPGQLIPHFITAVPLYFFFTILNLIGLSAQNIQQLFFFLILFLMGFGMYLLSLNILAEDQKKYSLFAGLFYMFNAYTLVSVWHRFLYPTLILAAVLPFLILWWRKWTNEGKIFYLNLFLLVNFLSVYMYGNLASLVTVWIALSLVSIAEVFFPWQGRAFVGKLAVRFLAGFIFFVLTNIWWIAPTFSIAPGLLPEQHSSEDNLGTLIVLGRQTIMPYLLQLANPFYLFYRQELGAVYTSFIFKLIPWMISGVLLVGLIASLKLKDYAKYALIFIAALLLSKGASSPFSYPPIFAFEQFYFLGVLRNPFEKLGIILPIFGAILFAIGLQALLKWGSSRFGSGVSRLVSIMVLFALLGYAWPMLGGNIFGTKQYPAKATVPESYQEANRWLTQQKDDQGVILHLPFSGKDVVTYDWNEGYHGVDQNEILFTSMPSLSRVVGIKRIDDTLNSLTYIFTPPFSEDDKQILRVLQFFNIKFIVLHKDTAWDDKDTYGEKGSLLEPNSLEKVLDGLNFLKKEEQFGQLIIYKLTDENFKAVLRFSRNAQIVYPGESNIIQVLSKTKEEGDIISSTDDKIADEVTKISRQTLIFPDKKFQYFDSSPSAVIAKASDSFKKLLQLRAYFESIGYSQSERLTDELIEATKKVTLLNEDFSQSADYKQLIKRILDKYSKNSGMRLIFDADFSSLMSLHILILRQLGAESIADWIDGEMVKMEVSPKVRNSTQVFKFTIPAKGSYEILTDSQQKDIFINGKSLPSQKEGIFDEADYEIGFKDNIDDVVLRQQSLKEVVSTNRLLGFKQESPVSYSGKVNFASPGFIIFAQGFHPGWQLTLSRSGQQEKIKEHFLSNLYGNAWWVDKTGEYDFKIEFTPQKIADMGVTLALATTILLIIVNLYIFLRRIVRR</sequence>
<reference evidence="2 3" key="1">
    <citation type="journal article" date="2016" name="Nat. Commun.">
        <title>Thousands of microbial genomes shed light on interconnected biogeochemical processes in an aquifer system.</title>
        <authorList>
            <person name="Anantharaman K."/>
            <person name="Brown C.T."/>
            <person name="Hug L.A."/>
            <person name="Sharon I."/>
            <person name="Castelle C.J."/>
            <person name="Probst A.J."/>
            <person name="Thomas B.C."/>
            <person name="Singh A."/>
            <person name="Wilkins M.J."/>
            <person name="Karaoz U."/>
            <person name="Brodie E.L."/>
            <person name="Williams K.H."/>
            <person name="Hubbard S.S."/>
            <person name="Banfield J.F."/>
        </authorList>
    </citation>
    <scope>NUCLEOTIDE SEQUENCE [LARGE SCALE GENOMIC DNA]</scope>
</reference>
<feature type="transmembrane region" description="Helical" evidence="1">
    <location>
        <begin position="12"/>
        <end position="28"/>
    </location>
</feature>
<protein>
    <recommendedName>
        <fullName evidence="4">Membrane protein 6-pyruvoyl-tetrahydropterin synthase-related domain-containing protein</fullName>
    </recommendedName>
</protein>
<evidence type="ECO:0000256" key="1">
    <source>
        <dbReference type="SAM" id="Phobius"/>
    </source>
</evidence>
<keyword evidence="1" id="KW-1133">Transmembrane helix</keyword>
<feature type="transmembrane region" description="Helical" evidence="1">
    <location>
        <begin position="146"/>
        <end position="164"/>
    </location>
</feature>
<feature type="transmembrane region" description="Helical" evidence="1">
    <location>
        <begin position="406"/>
        <end position="423"/>
    </location>
</feature>
<gene>
    <name evidence="2" type="ORF">A2867_03585</name>
</gene>
<feature type="transmembrane region" description="Helical" evidence="1">
    <location>
        <begin position="374"/>
        <end position="394"/>
    </location>
</feature>
<dbReference type="EMBL" id="MFCP01000012">
    <property type="protein sequence ID" value="OGE29017.1"/>
    <property type="molecule type" value="Genomic_DNA"/>
</dbReference>
<keyword evidence="1" id="KW-0812">Transmembrane</keyword>
<feature type="transmembrane region" description="Helical" evidence="1">
    <location>
        <begin position="173"/>
        <end position="191"/>
    </location>
</feature>
<proteinExistence type="predicted"/>
<organism evidence="2 3">
    <name type="scientific">Candidatus Daviesbacteria bacterium RIFCSPHIGHO2_01_FULL_40_11</name>
    <dbReference type="NCBI Taxonomy" id="1797762"/>
    <lineage>
        <taxon>Bacteria</taxon>
        <taxon>Candidatus Daviesiibacteriota</taxon>
    </lineage>
</organism>
<name>A0A1F5JK47_9BACT</name>
<evidence type="ECO:0008006" key="4">
    <source>
        <dbReference type="Google" id="ProtNLM"/>
    </source>
</evidence>
<feature type="transmembrane region" description="Helical" evidence="1">
    <location>
        <begin position="224"/>
        <end position="244"/>
    </location>
</feature>
<feature type="transmembrane region" description="Helical" evidence="1">
    <location>
        <begin position="296"/>
        <end position="319"/>
    </location>
</feature>
<feature type="transmembrane region" description="Helical" evidence="1">
    <location>
        <begin position="933"/>
        <end position="954"/>
    </location>
</feature>
<feature type="transmembrane region" description="Helical" evidence="1">
    <location>
        <begin position="197"/>
        <end position="215"/>
    </location>
</feature>
<feature type="transmembrane region" description="Helical" evidence="1">
    <location>
        <begin position="70"/>
        <end position="90"/>
    </location>
</feature>
<keyword evidence="1" id="KW-0472">Membrane</keyword>
<dbReference type="AlphaFoldDB" id="A0A1F5JK47"/>
<evidence type="ECO:0000313" key="2">
    <source>
        <dbReference type="EMBL" id="OGE29017.1"/>
    </source>
</evidence>
<dbReference type="Proteomes" id="UP000177555">
    <property type="component" value="Unassembled WGS sequence"/>
</dbReference>
<feature type="transmembrane region" description="Helical" evidence="1">
    <location>
        <begin position="331"/>
        <end position="354"/>
    </location>
</feature>